<dbReference type="PANTHER" id="PTHR43004:SF19">
    <property type="entry name" value="BINDING MONOOXYGENASE, PUTATIVE (JCVI)-RELATED"/>
    <property type="match status" value="1"/>
</dbReference>
<proteinExistence type="predicted"/>
<evidence type="ECO:0000313" key="6">
    <source>
        <dbReference type="Proteomes" id="UP000517916"/>
    </source>
</evidence>
<gene>
    <name evidence="5" type="ORF">BC739_005197</name>
</gene>
<dbReference type="Pfam" id="PF21274">
    <property type="entry name" value="Rng_hyd_C"/>
    <property type="match status" value="1"/>
</dbReference>
<keyword evidence="3" id="KW-0274">FAD</keyword>
<dbReference type="SUPFAM" id="SSF51905">
    <property type="entry name" value="FAD/NAD(P)-binding domain"/>
    <property type="match status" value="1"/>
</dbReference>
<reference evidence="5 6" key="1">
    <citation type="submission" date="2020-08" db="EMBL/GenBank/DDBJ databases">
        <title>Genomic Encyclopedia of Archaeal and Bacterial Type Strains, Phase II (KMG-II): from individual species to whole genera.</title>
        <authorList>
            <person name="Goeker M."/>
        </authorList>
    </citation>
    <scope>NUCLEOTIDE SEQUENCE [LARGE SCALE GENOMIC DNA]</scope>
    <source>
        <strain evidence="5 6">DSM 43850</strain>
    </source>
</reference>
<keyword evidence="2" id="KW-0285">Flavoprotein</keyword>
<feature type="domain" description="FAD-binding" evidence="4">
    <location>
        <begin position="3"/>
        <end position="323"/>
    </location>
</feature>
<protein>
    <submittedName>
        <fullName evidence="5">2-polyprenyl-6-methoxyphenol hydroxylase-like FAD-dependent oxidoreductase</fullName>
    </submittedName>
</protein>
<dbReference type="PANTHER" id="PTHR43004">
    <property type="entry name" value="TRK SYSTEM POTASSIUM UPTAKE PROTEIN"/>
    <property type="match status" value="1"/>
</dbReference>
<comment type="cofactor">
    <cofactor evidence="1">
        <name>FAD</name>
        <dbReference type="ChEBI" id="CHEBI:57692"/>
    </cofactor>
</comment>
<evidence type="ECO:0000259" key="4">
    <source>
        <dbReference type="Pfam" id="PF01494"/>
    </source>
</evidence>
<keyword evidence="6" id="KW-1185">Reference proteome</keyword>
<dbReference type="Gene3D" id="3.50.50.60">
    <property type="entry name" value="FAD/NAD(P)-binding domain"/>
    <property type="match status" value="1"/>
</dbReference>
<evidence type="ECO:0000256" key="2">
    <source>
        <dbReference type="ARBA" id="ARBA00022630"/>
    </source>
</evidence>
<dbReference type="Gene3D" id="3.40.30.120">
    <property type="match status" value="1"/>
</dbReference>
<dbReference type="InterPro" id="IPR036188">
    <property type="entry name" value="FAD/NAD-bd_sf"/>
</dbReference>
<evidence type="ECO:0000313" key="5">
    <source>
        <dbReference type="EMBL" id="MBA8927980.1"/>
    </source>
</evidence>
<accession>A0ABR6BM58</accession>
<evidence type="ECO:0000256" key="3">
    <source>
        <dbReference type="ARBA" id="ARBA00022827"/>
    </source>
</evidence>
<organism evidence="5 6">
    <name type="scientific">Kutzneria viridogrisea</name>
    <dbReference type="NCBI Taxonomy" id="47990"/>
    <lineage>
        <taxon>Bacteria</taxon>
        <taxon>Bacillati</taxon>
        <taxon>Actinomycetota</taxon>
        <taxon>Actinomycetes</taxon>
        <taxon>Pseudonocardiales</taxon>
        <taxon>Pseudonocardiaceae</taxon>
        <taxon>Kutzneria</taxon>
    </lineage>
</organism>
<dbReference type="EMBL" id="JACJID010000004">
    <property type="protein sequence ID" value="MBA8927980.1"/>
    <property type="molecule type" value="Genomic_DNA"/>
</dbReference>
<dbReference type="PROSITE" id="PS51257">
    <property type="entry name" value="PROKAR_LIPOPROTEIN"/>
    <property type="match status" value="1"/>
</dbReference>
<dbReference type="Pfam" id="PF01494">
    <property type="entry name" value="FAD_binding_3"/>
    <property type="match status" value="1"/>
</dbReference>
<name>A0ABR6BM58_9PSEU</name>
<evidence type="ECO:0000256" key="1">
    <source>
        <dbReference type="ARBA" id="ARBA00001974"/>
    </source>
</evidence>
<comment type="caution">
    <text evidence="5">The sequence shown here is derived from an EMBL/GenBank/DDBJ whole genome shotgun (WGS) entry which is preliminary data.</text>
</comment>
<dbReference type="InterPro" id="IPR002938">
    <property type="entry name" value="FAD-bd"/>
</dbReference>
<dbReference type="Proteomes" id="UP000517916">
    <property type="component" value="Unassembled WGS sequence"/>
</dbReference>
<dbReference type="InterPro" id="IPR050641">
    <property type="entry name" value="RIFMO-like"/>
</dbReference>
<dbReference type="RefSeq" id="WP_318296586.1">
    <property type="nucleotide sequence ID" value="NZ_BAAABQ010000030.1"/>
</dbReference>
<dbReference type="PRINTS" id="PR00420">
    <property type="entry name" value="RNGMNOXGNASE"/>
</dbReference>
<dbReference type="Gene3D" id="3.30.70.2450">
    <property type="match status" value="1"/>
</dbReference>
<sequence>MRDVVVVGAGPAGLMLACELAVAGADVVVLERAEQRSPFCRGFNLNARSLDLLDRRGLAERFLAEGPKVPVTSFGGLATPIDLTQLGWDHPYTLGIAQTRVEELLEQRAIELGVTVLRGHELRAFQQDGESVTINDGELTARWLVGCDGSRSTVRKLARIPFPGTDAANHWLLGDVVPTDFGAMSFGVNNGPNGTVVVIPRPGYVRVLVDDPVTERTEEPTLAELQSIVDHNLGRHVELTDPIWIGRFSDAARQADAYRSGRVLLAGDAAHIHPPAGAQGVNLALADATNLGWKLAAVLRGEVSPDLLDTYHSERHAAGARVLLHTQAQAVLGATDSRFAPVRELFAELGELGQVRRYLAELATGVETRYDMGAPVEDAHPWLGRLAPNLDLLVDGRPTTLSRLLHGGRGVLLDFAGTQQVTPWLDRIDLVHASTVDDTGLSALLIRPDGYTAWLATGNTHQPGPLTDSLARWFGAPAVCAA</sequence>